<evidence type="ECO:0000313" key="3">
    <source>
        <dbReference type="EMBL" id="MQS38120.1"/>
    </source>
</evidence>
<feature type="region of interest" description="Disordered" evidence="1">
    <location>
        <begin position="21"/>
        <end position="70"/>
    </location>
</feature>
<feature type="signal peptide" evidence="2">
    <location>
        <begin position="1"/>
        <end position="18"/>
    </location>
</feature>
<feature type="compositionally biased region" description="Polar residues" evidence="1">
    <location>
        <begin position="31"/>
        <end position="41"/>
    </location>
</feature>
<feature type="compositionally biased region" description="Basic and acidic residues" evidence="1">
    <location>
        <begin position="47"/>
        <end position="66"/>
    </location>
</feature>
<organism evidence="3 4">
    <name type="scientific">Streptomyces katsurahamanus</name>
    <dbReference type="NCBI Taxonomy" id="2577098"/>
    <lineage>
        <taxon>Bacteria</taxon>
        <taxon>Bacillati</taxon>
        <taxon>Actinomycetota</taxon>
        <taxon>Actinomycetes</taxon>
        <taxon>Kitasatosporales</taxon>
        <taxon>Streptomycetaceae</taxon>
        <taxon>Streptomyces</taxon>
    </lineage>
</organism>
<evidence type="ECO:0008006" key="5">
    <source>
        <dbReference type="Google" id="ProtNLM"/>
    </source>
</evidence>
<keyword evidence="4" id="KW-1185">Reference proteome</keyword>
<accession>A0ABW9NXR1</accession>
<gene>
    <name evidence="3" type="ORF">FFZ77_21605</name>
</gene>
<evidence type="ECO:0000256" key="1">
    <source>
        <dbReference type="SAM" id="MobiDB-lite"/>
    </source>
</evidence>
<comment type="caution">
    <text evidence="3">The sequence shown here is derived from an EMBL/GenBank/DDBJ whole genome shotgun (WGS) entry which is preliminary data.</text>
</comment>
<evidence type="ECO:0000313" key="4">
    <source>
        <dbReference type="Proteomes" id="UP000460558"/>
    </source>
</evidence>
<name>A0ABW9NXR1_9ACTN</name>
<reference evidence="3 4" key="1">
    <citation type="submission" date="2019-06" db="EMBL/GenBank/DDBJ databases">
        <title>Comparative genomics and metabolomics analyses of clavulanic acid producing Streptomyces species provides insight into specialized metabolism and evolution of beta-lactam biosynthetic gene clusters.</title>
        <authorList>
            <person name="Moore M.A."/>
            <person name="Cruz-Morales P."/>
            <person name="Barona Gomez F."/>
            <person name="Kapil T."/>
        </authorList>
    </citation>
    <scope>NUCLEOTIDE SEQUENCE [LARGE SCALE GENOMIC DNA]</scope>
    <source>
        <strain evidence="3 4">T-272</strain>
    </source>
</reference>
<dbReference type="Proteomes" id="UP000460558">
    <property type="component" value="Unassembled WGS sequence"/>
</dbReference>
<keyword evidence="2" id="KW-0732">Signal</keyword>
<dbReference type="EMBL" id="VDEQ01000231">
    <property type="protein sequence ID" value="MQS38120.1"/>
    <property type="molecule type" value="Genomic_DNA"/>
</dbReference>
<evidence type="ECO:0000256" key="2">
    <source>
        <dbReference type="SAM" id="SignalP"/>
    </source>
</evidence>
<protein>
    <recommendedName>
        <fullName evidence="5">Lipoprotein CseA</fullName>
    </recommendedName>
</protein>
<dbReference type="PROSITE" id="PS51257">
    <property type="entry name" value="PROKAR_LIPOPROTEIN"/>
    <property type="match status" value="1"/>
</dbReference>
<proteinExistence type="predicted"/>
<sequence length="221" mass="23032">MAAGTKAIAVLVALGLSAACSTGGSGVQDEGSAQAQNRPSLSSSAAAKDDKGDKGAEGAEGAEPRTVDVNPVRLVKDDPKVSAQVKAGLKPCAGTAYPVDSFFGNVTGGDATDVVVNVLTCADGVGLGTYVYREVGSVYKNVFASEDSSVYATIDRGDLVVTRQVYTEKDPVATPSAEDVTTYRWDDGKFTQRHWVRREFSGTVGEDELVVPEETDPSSES</sequence>
<feature type="chain" id="PRO_5046167450" description="Lipoprotein CseA" evidence="2">
    <location>
        <begin position="19"/>
        <end position="221"/>
    </location>
</feature>